<dbReference type="InterPro" id="IPR050297">
    <property type="entry name" value="LipidA_mod_glycosyltrf_83"/>
</dbReference>
<feature type="transmembrane region" description="Helical" evidence="8">
    <location>
        <begin position="200"/>
        <end position="218"/>
    </location>
</feature>
<keyword evidence="5 8" id="KW-0812">Transmembrane</keyword>
<feature type="transmembrane region" description="Helical" evidence="8">
    <location>
        <begin position="108"/>
        <end position="126"/>
    </location>
</feature>
<feature type="transmembrane region" description="Helical" evidence="8">
    <location>
        <begin position="133"/>
        <end position="151"/>
    </location>
</feature>
<proteinExistence type="predicted"/>
<keyword evidence="7 8" id="KW-0472">Membrane</keyword>
<feature type="transmembrane region" description="Helical" evidence="8">
    <location>
        <begin position="316"/>
        <end position="336"/>
    </location>
</feature>
<feature type="transmembrane region" description="Helical" evidence="8">
    <location>
        <begin position="348"/>
        <end position="369"/>
    </location>
</feature>
<dbReference type="EMBL" id="PGTN01000001">
    <property type="protein sequence ID" value="PJF49040.1"/>
    <property type="molecule type" value="Genomic_DNA"/>
</dbReference>
<comment type="caution">
    <text evidence="9">The sequence shown here is derived from an EMBL/GenBank/DDBJ whole genome shotgun (WGS) entry which is preliminary data.</text>
</comment>
<evidence type="ECO:0000256" key="4">
    <source>
        <dbReference type="ARBA" id="ARBA00022679"/>
    </source>
</evidence>
<dbReference type="GO" id="GO:0009103">
    <property type="term" value="P:lipopolysaccharide biosynthetic process"/>
    <property type="evidence" value="ECO:0007669"/>
    <property type="project" value="UniProtKB-ARBA"/>
</dbReference>
<keyword evidence="6 8" id="KW-1133">Transmembrane helix</keyword>
<feature type="transmembrane region" description="Helical" evidence="8">
    <location>
        <begin position="64"/>
        <end position="88"/>
    </location>
</feature>
<accession>A0A2M8QGW1</accession>
<reference evidence="9 10" key="1">
    <citation type="submission" date="2017-11" db="EMBL/GenBank/DDBJ databases">
        <title>Evolution of Phototrophy in the Chloroflexi Phylum Driven by Horizontal Gene Transfer.</title>
        <authorList>
            <person name="Ward L.M."/>
            <person name="Hemp J."/>
            <person name="Shih P.M."/>
            <person name="Mcglynn S.E."/>
            <person name="Fischer W."/>
        </authorList>
    </citation>
    <scope>NUCLEOTIDE SEQUENCE [LARGE SCALE GENOMIC DNA]</scope>
    <source>
        <strain evidence="9">JP3_7</strain>
    </source>
</reference>
<dbReference type="InterPro" id="IPR021280">
    <property type="entry name" value="TMEM260-like"/>
</dbReference>
<evidence type="ECO:0000256" key="5">
    <source>
        <dbReference type="ARBA" id="ARBA00022692"/>
    </source>
</evidence>
<evidence type="ECO:0000313" key="10">
    <source>
        <dbReference type="Proteomes" id="UP000230790"/>
    </source>
</evidence>
<comment type="subcellular location">
    <subcellularLocation>
        <location evidence="1">Cell membrane</location>
        <topology evidence="1">Multi-pass membrane protein</topology>
    </subcellularLocation>
</comment>
<dbReference type="GO" id="GO:0016763">
    <property type="term" value="F:pentosyltransferase activity"/>
    <property type="evidence" value="ECO:0007669"/>
    <property type="project" value="TreeGrafter"/>
</dbReference>
<keyword evidence="2" id="KW-1003">Cell membrane</keyword>
<evidence type="ECO:0000313" key="9">
    <source>
        <dbReference type="EMBL" id="PJF49040.1"/>
    </source>
</evidence>
<feature type="transmembrane region" description="Helical" evidence="8">
    <location>
        <begin position="291"/>
        <end position="309"/>
    </location>
</feature>
<dbReference type="PANTHER" id="PTHR33908:SF11">
    <property type="entry name" value="MEMBRANE PROTEIN"/>
    <property type="match status" value="1"/>
</dbReference>
<protein>
    <recommendedName>
        <fullName evidence="11">Glycosyltransferase RgtA/B/C/D-like domain-containing protein</fullName>
    </recommendedName>
</protein>
<feature type="transmembrane region" description="Helical" evidence="8">
    <location>
        <begin position="230"/>
        <end position="257"/>
    </location>
</feature>
<feature type="transmembrane region" description="Helical" evidence="8">
    <location>
        <begin position="381"/>
        <end position="403"/>
    </location>
</feature>
<dbReference type="AlphaFoldDB" id="A0A2M8QGW1"/>
<evidence type="ECO:0000256" key="2">
    <source>
        <dbReference type="ARBA" id="ARBA00022475"/>
    </source>
</evidence>
<organism evidence="9 10">
    <name type="scientific">Candidatus Thermofonsia Clade 3 bacterium</name>
    <dbReference type="NCBI Taxonomy" id="2364212"/>
    <lineage>
        <taxon>Bacteria</taxon>
        <taxon>Bacillati</taxon>
        <taxon>Chloroflexota</taxon>
        <taxon>Candidatus Thermofontia</taxon>
        <taxon>Candidatus Thermofonsia Clade 3</taxon>
    </lineage>
</organism>
<dbReference type="PANTHER" id="PTHR33908">
    <property type="entry name" value="MANNOSYLTRANSFERASE YKCB-RELATED"/>
    <property type="match status" value="1"/>
</dbReference>
<keyword evidence="4" id="KW-0808">Transferase</keyword>
<dbReference type="Pfam" id="PF11028">
    <property type="entry name" value="TMEM260-like"/>
    <property type="match status" value="1"/>
</dbReference>
<gene>
    <name evidence="9" type="ORF">CUN48_00020</name>
</gene>
<dbReference type="Proteomes" id="UP000230790">
    <property type="component" value="Unassembled WGS sequence"/>
</dbReference>
<dbReference type="GO" id="GO:0005886">
    <property type="term" value="C:plasma membrane"/>
    <property type="evidence" value="ECO:0007669"/>
    <property type="project" value="UniProtKB-SubCell"/>
</dbReference>
<evidence type="ECO:0000256" key="3">
    <source>
        <dbReference type="ARBA" id="ARBA00022676"/>
    </source>
</evidence>
<keyword evidence="3" id="KW-0328">Glycosyltransferase</keyword>
<sequence>MLGAWLLRVYSLDAQSLWFDEGWSWHLARMPLVEMALTTAGDRSPPLYYALLHVWIGLAGQSEFALRFISAVADTATVALVVIFTRAWLRGLEVASPTACLSATLRGLAPLIAGALYAVCPFAVWYAQETRMYALIAALCTASSYWLWRWLRRATQDGSRKMHAGMPCPMARAAPSAFQTSHRGDLITSAALLALATYSHYYAIFLLPAHCLAVLIASQREKPALALTRYLQFLIAATSVIALLVPWLLIASVGFAYDDGFSFPLNTISGRLLEWMRSFAGGGLGWPLTDSWAWLLAGAGALGIAGMASQHRRRELAVLLALIVGPLLAATIAVRVVYPYRSVFHPRYLIYVAPMACALFGASGALGAGHASPLVRRIAPLTSGATAVLLIGTMWLPALRAYLSDPALQREDIRDAVRHVVEALRPGDLVIMSRDHFAVTYYWPREHDDSLVALPAGLHGVLSDDEPVLEALNARQPQRVRLMLWQDDVVDPQRFIESTLWPNGYEAGEYNFAQMRLPLYHVTRRPAARPDFRDVGVVFGAPEGERIALRRSWQRARAQAGDWFYVILEWATEQSPRTDYKVFVHVAGADDRPVFQSDRQPLNVRLPMTRWPLGETQRDAHAMIAPADLPPGAYRVLVGVYDPATGRRLTAYRGGHALGEAVQLGEVEVTTP</sequence>
<evidence type="ECO:0008006" key="11">
    <source>
        <dbReference type="Google" id="ProtNLM"/>
    </source>
</evidence>
<name>A0A2M8QGW1_9CHLR</name>
<evidence type="ECO:0000256" key="8">
    <source>
        <dbReference type="SAM" id="Phobius"/>
    </source>
</evidence>
<evidence type="ECO:0000256" key="7">
    <source>
        <dbReference type="ARBA" id="ARBA00023136"/>
    </source>
</evidence>
<evidence type="ECO:0000256" key="1">
    <source>
        <dbReference type="ARBA" id="ARBA00004651"/>
    </source>
</evidence>
<evidence type="ECO:0000256" key="6">
    <source>
        <dbReference type="ARBA" id="ARBA00022989"/>
    </source>
</evidence>